<proteinExistence type="predicted"/>
<dbReference type="RefSeq" id="XP_040760930.1">
    <property type="nucleotide sequence ID" value="XM_040902229.1"/>
</dbReference>
<dbReference type="InParanoid" id="A0A165CPM7"/>
<evidence type="ECO:0000313" key="1">
    <source>
        <dbReference type="EMBL" id="KZT03190.1"/>
    </source>
</evidence>
<dbReference type="AlphaFoldDB" id="A0A165CPM7"/>
<gene>
    <name evidence="1" type="ORF">LAESUDRAFT_377225</name>
</gene>
<protein>
    <submittedName>
        <fullName evidence="1">Uncharacterized protein</fullName>
    </submittedName>
</protein>
<keyword evidence="2" id="KW-1185">Reference proteome</keyword>
<reference evidence="1 2" key="1">
    <citation type="journal article" date="2016" name="Mol. Biol. Evol.">
        <title>Comparative Genomics of Early-Diverging Mushroom-Forming Fungi Provides Insights into the Origins of Lignocellulose Decay Capabilities.</title>
        <authorList>
            <person name="Nagy L.G."/>
            <person name="Riley R."/>
            <person name="Tritt A."/>
            <person name="Adam C."/>
            <person name="Daum C."/>
            <person name="Floudas D."/>
            <person name="Sun H."/>
            <person name="Yadav J.S."/>
            <person name="Pangilinan J."/>
            <person name="Larsson K.H."/>
            <person name="Matsuura K."/>
            <person name="Barry K."/>
            <person name="Labutti K."/>
            <person name="Kuo R."/>
            <person name="Ohm R.A."/>
            <person name="Bhattacharya S.S."/>
            <person name="Shirouzu T."/>
            <person name="Yoshinaga Y."/>
            <person name="Martin F.M."/>
            <person name="Grigoriev I.V."/>
            <person name="Hibbett D.S."/>
        </authorList>
    </citation>
    <scope>NUCLEOTIDE SEQUENCE [LARGE SCALE GENOMIC DNA]</scope>
    <source>
        <strain evidence="1 2">93-53</strain>
    </source>
</reference>
<sequence>MCFFRTFVVGGRCAGEGGSAGGGGRSGGDVRSMGVTASSVSQALFHCTACQPGLTISAYSPYPLPLMTLPLSASAPYFELHARASSGVAPVLPLAASSCGPLLTLSSLCSAPCSAHHFILPFAIVLFRRFSLSEPQLLHGCNAAASGSSPPSLPQPQSIQLTTFLSPAPTPQRNTHIPF</sequence>
<name>A0A165CPM7_9APHY</name>
<evidence type="ECO:0000313" key="2">
    <source>
        <dbReference type="Proteomes" id="UP000076871"/>
    </source>
</evidence>
<dbReference type="Proteomes" id="UP000076871">
    <property type="component" value="Unassembled WGS sequence"/>
</dbReference>
<organism evidence="1 2">
    <name type="scientific">Laetiporus sulphureus 93-53</name>
    <dbReference type="NCBI Taxonomy" id="1314785"/>
    <lineage>
        <taxon>Eukaryota</taxon>
        <taxon>Fungi</taxon>
        <taxon>Dikarya</taxon>
        <taxon>Basidiomycota</taxon>
        <taxon>Agaricomycotina</taxon>
        <taxon>Agaricomycetes</taxon>
        <taxon>Polyporales</taxon>
        <taxon>Laetiporus</taxon>
    </lineage>
</organism>
<dbReference type="GeneID" id="63819260"/>
<dbReference type="EMBL" id="KV427646">
    <property type="protein sequence ID" value="KZT03190.1"/>
    <property type="molecule type" value="Genomic_DNA"/>
</dbReference>
<accession>A0A165CPM7</accession>